<dbReference type="GO" id="GO:0003824">
    <property type="term" value="F:catalytic activity"/>
    <property type="evidence" value="ECO:0007669"/>
    <property type="project" value="InterPro"/>
</dbReference>
<organism evidence="5">
    <name type="scientific">Candidatus Moduliflexus flocculans</name>
    <dbReference type="NCBI Taxonomy" id="1499966"/>
    <lineage>
        <taxon>Bacteria</taxon>
        <taxon>Candidatus Moduliflexota</taxon>
        <taxon>Candidatus Moduliflexia</taxon>
        <taxon>Candidatus Moduliflexales</taxon>
        <taxon>Candidatus Moduliflexaceae</taxon>
    </lineage>
</organism>
<keyword evidence="1" id="KW-0479">Metal-binding</keyword>
<dbReference type="GO" id="GO:0046872">
    <property type="term" value="F:metal ion binding"/>
    <property type="evidence" value="ECO:0007669"/>
    <property type="project" value="UniProtKB-KW"/>
</dbReference>
<evidence type="ECO:0000313" key="6">
    <source>
        <dbReference type="Proteomes" id="UP000030700"/>
    </source>
</evidence>
<evidence type="ECO:0000256" key="3">
    <source>
        <dbReference type="ARBA" id="ARBA00023014"/>
    </source>
</evidence>
<name>A0A0S6VYQ7_9BACT</name>
<accession>A0A0S6VYQ7</accession>
<gene>
    <name evidence="5" type="ORF">U14_01336</name>
</gene>
<sequence length="271" mass="30354">MAIREIQVKSILQRSGIPGADYVINPYTGCVHGCVYCYARFMRRFTGHADAWGSFLDVKSNAPELLERQLSRRKTPLDGSVFLSSVTDPYLPAERKFQLTRRVLEVLLKHQASISILTKSDLVTRDIDLLREFRNCSVGLSMMTVDDAAAQQFEQYAALPSRRIQALQTLKANNIRTYAFISPYLPAISDFDALFERLSGAVDEIGIEALNTRGGGMGGVIDALNAYAPHLTKQCFQLVRDDQYWDALEVHARQCAAQANIAFMGVFRHGR</sequence>
<protein>
    <submittedName>
        <fullName evidence="5">Radical SAM domain protein</fullName>
    </submittedName>
</protein>
<dbReference type="EMBL" id="DF820455">
    <property type="protein sequence ID" value="GAK50110.1"/>
    <property type="molecule type" value="Genomic_DNA"/>
</dbReference>
<dbReference type="Pfam" id="PF04055">
    <property type="entry name" value="Radical_SAM"/>
    <property type="match status" value="1"/>
</dbReference>
<dbReference type="AlphaFoldDB" id="A0A0S6VYQ7"/>
<dbReference type="HOGENOM" id="CLU_015525_2_2_0"/>
<dbReference type="Gene3D" id="3.80.30.30">
    <property type="match status" value="1"/>
</dbReference>
<dbReference type="PANTHER" id="PTHR43432:SF3">
    <property type="entry name" value="SLR0285 PROTEIN"/>
    <property type="match status" value="1"/>
</dbReference>
<dbReference type="InterPro" id="IPR058240">
    <property type="entry name" value="rSAM_sf"/>
</dbReference>
<evidence type="ECO:0000313" key="5">
    <source>
        <dbReference type="EMBL" id="GAK50110.1"/>
    </source>
</evidence>
<dbReference type="InterPro" id="IPR007197">
    <property type="entry name" value="rSAM"/>
</dbReference>
<evidence type="ECO:0000256" key="1">
    <source>
        <dbReference type="ARBA" id="ARBA00022723"/>
    </source>
</evidence>
<dbReference type="SFLD" id="SFLDS00029">
    <property type="entry name" value="Radical_SAM"/>
    <property type="match status" value="1"/>
</dbReference>
<dbReference type="Proteomes" id="UP000030700">
    <property type="component" value="Unassembled WGS sequence"/>
</dbReference>
<evidence type="ECO:0000256" key="2">
    <source>
        <dbReference type="ARBA" id="ARBA00023004"/>
    </source>
</evidence>
<dbReference type="SUPFAM" id="SSF102114">
    <property type="entry name" value="Radical SAM enzymes"/>
    <property type="match status" value="1"/>
</dbReference>
<feature type="domain" description="Radical SAM core" evidence="4">
    <location>
        <begin position="24"/>
        <end position="184"/>
    </location>
</feature>
<keyword evidence="2" id="KW-0408">Iron</keyword>
<keyword evidence="3" id="KW-0411">Iron-sulfur</keyword>
<dbReference type="SFLD" id="SFLDG01084">
    <property type="entry name" value="Uncharacterised_Radical_SAM_Su"/>
    <property type="match status" value="1"/>
</dbReference>
<dbReference type="CDD" id="cd01335">
    <property type="entry name" value="Radical_SAM"/>
    <property type="match status" value="1"/>
</dbReference>
<reference evidence="5" key="1">
    <citation type="journal article" date="2015" name="PeerJ">
        <title>First genomic representation of candidate bacterial phylum KSB3 points to enhanced environmental sensing as a trigger of wastewater bulking.</title>
        <authorList>
            <person name="Sekiguchi Y."/>
            <person name="Ohashi A."/>
            <person name="Parks D.H."/>
            <person name="Yamauchi T."/>
            <person name="Tyson G.W."/>
            <person name="Hugenholtz P."/>
        </authorList>
    </citation>
    <scope>NUCLEOTIDE SEQUENCE [LARGE SCALE GENOMIC DNA]</scope>
</reference>
<evidence type="ECO:0000259" key="4">
    <source>
        <dbReference type="Pfam" id="PF04055"/>
    </source>
</evidence>
<keyword evidence="6" id="KW-1185">Reference proteome</keyword>
<dbReference type="GO" id="GO:0051536">
    <property type="term" value="F:iron-sulfur cluster binding"/>
    <property type="evidence" value="ECO:0007669"/>
    <property type="project" value="UniProtKB-KW"/>
</dbReference>
<dbReference type="InterPro" id="IPR040086">
    <property type="entry name" value="MJ0683-like"/>
</dbReference>
<proteinExistence type="predicted"/>
<dbReference type="PANTHER" id="PTHR43432">
    <property type="entry name" value="SLR0285 PROTEIN"/>
    <property type="match status" value="1"/>
</dbReference>